<dbReference type="Pfam" id="PF07070">
    <property type="entry name" value="Spo0M"/>
    <property type="match status" value="1"/>
</dbReference>
<dbReference type="OrthoDB" id="2351239at2"/>
<reference evidence="2" key="1">
    <citation type="submission" date="2015-08" db="EMBL/GenBank/DDBJ databases">
        <title>Vibrio galatheae sp. nov., a novel member of the Vibrionaceae family isolated from the Solomon Islands.</title>
        <authorList>
            <person name="Giubergia S."/>
            <person name="Machado H."/>
            <person name="Mateiu R.V."/>
            <person name="Gram L."/>
        </authorList>
    </citation>
    <scope>NUCLEOTIDE SEQUENCE [LARGE SCALE GENOMIC DNA]</scope>
    <source>
        <strain evidence="2">DSM 19134</strain>
    </source>
</reference>
<evidence type="ECO:0000313" key="2">
    <source>
        <dbReference type="Proteomes" id="UP000037530"/>
    </source>
</evidence>
<keyword evidence="2" id="KW-1185">Reference proteome</keyword>
<sequence length="265" mass="30020">MSLFKKTLASFGIGSAKVDSVLKQEVLYPGQKVNITIHVYGGATAQEIDNIDLKLYCRYIKEVPANNERSHHDGGSMRRVPTSYVLAKWTLPYAFTIQPGEERDFDVELDVPWNTPVTIGDSKVWLETGLDIAKAKDPSDKDILTVRPDPLLDAIFTALEDQGLRIRQVECEAVKGFELPFVQEFEFVPTTGPFHGRWRELEIVAYRSEDELKMWFEIDRHREGAKGMLASLLGRSELKRQLSIPLNSSPAEVGQQVLQYLDEHS</sequence>
<protein>
    <submittedName>
        <fullName evidence="1">Sporulation control protein Spo0M</fullName>
    </submittedName>
</protein>
<evidence type="ECO:0000313" key="1">
    <source>
        <dbReference type="EMBL" id="KOO08762.1"/>
    </source>
</evidence>
<dbReference type="InterPro" id="IPR009776">
    <property type="entry name" value="Spore_0_M"/>
</dbReference>
<name>A0A0M0I3R3_9VIBR</name>
<dbReference type="Proteomes" id="UP000037530">
    <property type="component" value="Unassembled WGS sequence"/>
</dbReference>
<dbReference type="STRING" id="171383.AKJ31_05235"/>
<dbReference type="PATRIC" id="fig|171383.3.peg.1086"/>
<proteinExistence type="predicted"/>
<dbReference type="AlphaFoldDB" id="A0A0M0I3R3"/>
<comment type="caution">
    <text evidence="1">The sequence shown here is derived from an EMBL/GenBank/DDBJ whole genome shotgun (WGS) entry which is preliminary data.</text>
</comment>
<dbReference type="PANTHER" id="PTHR40053">
    <property type="entry name" value="SPORULATION-CONTROL PROTEIN SPO0M"/>
    <property type="match status" value="1"/>
</dbReference>
<accession>A0A0M0I3R3</accession>
<dbReference type="RefSeq" id="WP_053408057.1">
    <property type="nucleotide sequence ID" value="NZ_DAIPHI010000044.1"/>
</dbReference>
<gene>
    <name evidence="1" type="ORF">AKJ31_05235</name>
</gene>
<dbReference type="EMBL" id="LHPI01000002">
    <property type="protein sequence ID" value="KOO08762.1"/>
    <property type="molecule type" value="Genomic_DNA"/>
</dbReference>
<organism evidence="1 2">
    <name type="scientific">Vibrio hepatarius</name>
    <dbReference type="NCBI Taxonomy" id="171383"/>
    <lineage>
        <taxon>Bacteria</taxon>
        <taxon>Pseudomonadati</taxon>
        <taxon>Pseudomonadota</taxon>
        <taxon>Gammaproteobacteria</taxon>
        <taxon>Vibrionales</taxon>
        <taxon>Vibrionaceae</taxon>
        <taxon>Vibrio</taxon>
        <taxon>Vibrio oreintalis group</taxon>
    </lineage>
</organism>
<dbReference type="PANTHER" id="PTHR40053:SF1">
    <property type="entry name" value="SPORULATION-CONTROL PROTEIN SPO0M"/>
    <property type="match status" value="1"/>
</dbReference>